<dbReference type="InterPro" id="IPR036291">
    <property type="entry name" value="NAD(P)-bd_dom_sf"/>
</dbReference>
<evidence type="ECO:0000313" key="8">
    <source>
        <dbReference type="Proteomes" id="UP001501407"/>
    </source>
</evidence>
<dbReference type="RefSeq" id="WP_252787479.1">
    <property type="nucleotide sequence ID" value="NZ_BAABKZ010000002.1"/>
</dbReference>
<evidence type="ECO:0000256" key="3">
    <source>
        <dbReference type="ARBA" id="ARBA00023027"/>
    </source>
</evidence>
<dbReference type="EMBL" id="BAABKZ010000002">
    <property type="protein sequence ID" value="GAA5092854.1"/>
    <property type="molecule type" value="Genomic_DNA"/>
</dbReference>
<dbReference type="InterPro" id="IPR006139">
    <property type="entry name" value="D-isomer_2_OHA_DH_cat_dom"/>
</dbReference>
<dbReference type="InterPro" id="IPR006140">
    <property type="entry name" value="D-isomer_DH_NAD-bd"/>
</dbReference>
<evidence type="ECO:0000313" key="7">
    <source>
        <dbReference type="EMBL" id="GAA5092854.1"/>
    </source>
</evidence>
<dbReference type="Proteomes" id="UP001501407">
    <property type="component" value="Unassembled WGS sequence"/>
</dbReference>
<comment type="similarity">
    <text evidence="1 4">Belongs to the D-isomer specific 2-hydroxyacid dehydrogenase family.</text>
</comment>
<gene>
    <name evidence="7" type="ORF">GCM10025760_22120</name>
</gene>
<reference evidence="8" key="1">
    <citation type="journal article" date="2019" name="Int. J. Syst. Evol. Microbiol.">
        <title>The Global Catalogue of Microorganisms (GCM) 10K type strain sequencing project: providing services to taxonomists for standard genome sequencing and annotation.</title>
        <authorList>
            <consortium name="The Broad Institute Genomics Platform"/>
            <consortium name="The Broad Institute Genome Sequencing Center for Infectious Disease"/>
            <person name="Wu L."/>
            <person name="Ma J."/>
        </authorList>
    </citation>
    <scope>NUCLEOTIDE SEQUENCE [LARGE SCALE GENOMIC DNA]</scope>
    <source>
        <strain evidence="8">JCM 18959</strain>
    </source>
</reference>
<dbReference type="InterPro" id="IPR029753">
    <property type="entry name" value="D-isomer_DH_CS"/>
</dbReference>
<dbReference type="CDD" id="cd12167">
    <property type="entry name" value="2-Hacid_dh_8"/>
    <property type="match status" value="1"/>
</dbReference>
<keyword evidence="2 4" id="KW-0560">Oxidoreductase</keyword>
<dbReference type="PROSITE" id="PS00670">
    <property type="entry name" value="D_2_HYDROXYACID_DH_2"/>
    <property type="match status" value="1"/>
</dbReference>
<sequence length="336" mass="36021">MNPQSRPNALLAMESPQLAADLFSARARAELDRVVAVHETVLTPDLPSVPASTADTEILITGWGAPRLDETMLSHWPRLRAVVHAAGSVKRLVTPAVWERGIRVSSAAGANAVPVAEYTLATILLSARDVLRSASDFQRTQDMLAARPRGDVGAFDITVGVIGASRIGRRVLELLQPFDIECLLVDPSLSSVEAAELGAELVTLPELLTRSRVVTIHAPALPETYRMIGRDELALMADGATLINTARGSLLDTDALVDELRTDRLRAVLDVTDPEPLPPGHPLFSLPGATLTPHIAGSIGNELRRIGDHVVAEVQRFVRTGELADEVTSPDLARIA</sequence>
<feature type="domain" description="D-isomer specific 2-hydroxyacid dehydrogenase NAD-binding" evidence="6">
    <location>
        <begin position="123"/>
        <end position="296"/>
    </location>
</feature>
<evidence type="ECO:0000256" key="4">
    <source>
        <dbReference type="RuleBase" id="RU003719"/>
    </source>
</evidence>
<dbReference type="SUPFAM" id="SSF51735">
    <property type="entry name" value="NAD(P)-binding Rossmann-fold domains"/>
    <property type="match status" value="1"/>
</dbReference>
<name>A0ABP9MBR5_9MICO</name>
<keyword evidence="3" id="KW-0520">NAD</keyword>
<keyword evidence="8" id="KW-1185">Reference proteome</keyword>
<dbReference type="PANTHER" id="PTHR10996:SF178">
    <property type="entry name" value="2-HYDROXYACID DEHYDROGENASE YGL185C-RELATED"/>
    <property type="match status" value="1"/>
</dbReference>
<feature type="domain" description="D-isomer specific 2-hydroxyacid dehydrogenase catalytic" evidence="5">
    <location>
        <begin position="51"/>
        <end position="327"/>
    </location>
</feature>
<comment type="caution">
    <text evidence="7">The sequence shown here is derived from an EMBL/GenBank/DDBJ whole genome shotgun (WGS) entry which is preliminary data.</text>
</comment>
<accession>A0ABP9MBR5</accession>
<dbReference type="SUPFAM" id="SSF52283">
    <property type="entry name" value="Formate/glycerate dehydrogenase catalytic domain-like"/>
    <property type="match status" value="1"/>
</dbReference>
<evidence type="ECO:0000256" key="1">
    <source>
        <dbReference type="ARBA" id="ARBA00005854"/>
    </source>
</evidence>
<dbReference type="Pfam" id="PF00389">
    <property type="entry name" value="2-Hacid_dh"/>
    <property type="match status" value="1"/>
</dbReference>
<dbReference type="InterPro" id="IPR050223">
    <property type="entry name" value="D-isomer_2-hydroxyacid_DH"/>
</dbReference>
<dbReference type="Gene3D" id="3.40.50.720">
    <property type="entry name" value="NAD(P)-binding Rossmann-like Domain"/>
    <property type="match status" value="2"/>
</dbReference>
<evidence type="ECO:0000259" key="6">
    <source>
        <dbReference type="Pfam" id="PF02826"/>
    </source>
</evidence>
<dbReference type="Pfam" id="PF02826">
    <property type="entry name" value="2-Hacid_dh_C"/>
    <property type="match status" value="1"/>
</dbReference>
<organism evidence="7 8">
    <name type="scientific">Microbacterium yannicii</name>
    <dbReference type="NCBI Taxonomy" id="671622"/>
    <lineage>
        <taxon>Bacteria</taxon>
        <taxon>Bacillati</taxon>
        <taxon>Actinomycetota</taxon>
        <taxon>Actinomycetes</taxon>
        <taxon>Micrococcales</taxon>
        <taxon>Microbacteriaceae</taxon>
        <taxon>Microbacterium</taxon>
    </lineage>
</organism>
<evidence type="ECO:0000256" key="2">
    <source>
        <dbReference type="ARBA" id="ARBA00023002"/>
    </source>
</evidence>
<protein>
    <submittedName>
        <fullName evidence="7">Hydroxyacid dehydrogenase</fullName>
    </submittedName>
</protein>
<proteinExistence type="inferred from homology"/>
<dbReference type="PANTHER" id="PTHR10996">
    <property type="entry name" value="2-HYDROXYACID DEHYDROGENASE-RELATED"/>
    <property type="match status" value="1"/>
</dbReference>
<evidence type="ECO:0000259" key="5">
    <source>
        <dbReference type="Pfam" id="PF00389"/>
    </source>
</evidence>